<comment type="caution">
    <text evidence="1">The sequence shown here is derived from an EMBL/GenBank/DDBJ whole genome shotgun (WGS) entry which is preliminary data.</text>
</comment>
<dbReference type="Proteomes" id="UP001239111">
    <property type="component" value="Chromosome 2"/>
</dbReference>
<reference evidence="1" key="1">
    <citation type="submission" date="2023-04" db="EMBL/GenBank/DDBJ databases">
        <title>A chromosome-level genome assembly of the parasitoid wasp Eretmocerus hayati.</title>
        <authorList>
            <person name="Zhong Y."/>
            <person name="Liu S."/>
            <person name="Liu Y."/>
        </authorList>
    </citation>
    <scope>NUCLEOTIDE SEQUENCE</scope>
    <source>
        <strain evidence="1">ZJU_SS_LIU_2023</strain>
    </source>
</reference>
<name>A0ACC2P4U2_9HYME</name>
<sequence>MWYTVGPVQGFTLSRGSASVDLDGEVKRLAYLAPEMQGDVFLAEPAPGDFGVTTMAPVSKVDRPDHGDVLIVFLHVADPTRLHDSVVLGAHIHVTDADEAVVGHPATYHEVRRLNRGSYYQQAQHHGRRDPSSW</sequence>
<protein>
    <submittedName>
        <fullName evidence="1">Uncharacterized protein</fullName>
    </submittedName>
</protein>
<dbReference type="EMBL" id="CM056742">
    <property type="protein sequence ID" value="KAJ8678471.1"/>
    <property type="molecule type" value="Genomic_DNA"/>
</dbReference>
<gene>
    <name evidence="1" type="ORF">QAD02_014258</name>
</gene>
<evidence type="ECO:0000313" key="2">
    <source>
        <dbReference type="Proteomes" id="UP001239111"/>
    </source>
</evidence>
<keyword evidence="2" id="KW-1185">Reference proteome</keyword>
<organism evidence="1 2">
    <name type="scientific">Eretmocerus hayati</name>
    <dbReference type="NCBI Taxonomy" id="131215"/>
    <lineage>
        <taxon>Eukaryota</taxon>
        <taxon>Metazoa</taxon>
        <taxon>Ecdysozoa</taxon>
        <taxon>Arthropoda</taxon>
        <taxon>Hexapoda</taxon>
        <taxon>Insecta</taxon>
        <taxon>Pterygota</taxon>
        <taxon>Neoptera</taxon>
        <taxon>Endopterygota</taxon>
        <taxon>Hymenoptera</taxon>
        <taxon>Apocrita</taxon>
        <taxon>Proctotrupomorpha</taxon>
        <taxon>Chalcidoidea</taxon>
        <taxon>Aphelinidae</taxon>
        <taxon>Aphelininae</taxon>
        <taxon>Eretmocerus</taxon>
    </lineage>
</organism>
<evidence type="ECO:0000313" key="1">
    <source>
        <dbReference type="EMBL" id="KAJ8678471.1"/>
    </source>
</evidence>
<proteinExistence type="predicted"/>
<accession>A0ACC2P4U2</accession>